<dbReference type="EMBL" id="EF081696">
    <property type="protein sequence ID" value="ABK21080.1"/>
    <property type="molecule type" value="mRNA"/>
</dbReference>
<protein>
    <submittedName>
        <fullName evidence="1">Uncharacterized protein</fullName>
    </submittedName>
</protein>
<proteinExistence type="evidence at transcript level"/>
<evidence type="ECO:0000313" key="1">
    <source>
        <dbReference type="EMBL" id="ABK21080.1"/>
    </source>
</evidence>
<reference evidence="1" key="1">
    <citation type="journal article" date="2008" name="BMC Genomics">
        <title>A conifer genomics resource of 200,000 spruce (Picea spp.) ESTs and 6,464 high-quality, sequence-finished full-length cDNAs for Sitka spruce (Picea sitchensis).</title>
        <authorList>
            <person name="Ralph S.G."/>
            <person name="Chun H.J."/>
            <person name="Kolosova N."/>
            <person name="Cooper D."/>
            <person name="Oddy C."/>
            <person name="Ritland C.E."/>
            <person name="Kirkpatrick R."/>
            <person name="Moore R."/>
            <person name="Barber S."/>
            <person name="Holt R.A."/>
            <person name="Jones S.J."/>
            <person name="Marra M.A."/>
            <person name="Douglas C.J."/>
            <person name="Ritland K."/>
            <person name="Bohlmann J."/>
        </authorList>
    </citation>
    <scope>NUCLEOTIDE SEQUENCE</scope>
    <source>
        <tissue evidence="1">Green portion of the leader tissue</tissue>
    </source>
</reference>
<dbReference type="AlphaFoldDB" id="A9NKB9"/>
<sequence length="35" mass="3729">MASCSVSFCSSTNETNYALVCFPSTHLPLSSFLAL</sequence>
<name>A9NKB9_PICSI</name>
<accession>A9NKB9</accession>
<organism evidence="1">
    <name type="scientific">Picea sitchensis</name>
    <name type="common">Sitka spruce</name>
    <name type="synonym">Pinus sitchensis</name>
    <dbReference type="NCBI Taxonomy" id="3332"/>
    <lineage>
        <taxon>Eukaryota</taxon>
        <taxon>Viridiplantae</taxon>
        <taxon>Streptophyta</taxon>
        <taxon>Embryophyta</taxon>
        <taxon>Tracheophyta</taxon>
        <taxon>Spermatophyta</taxon>
        <taxon>Pinopsida</taxon>
        <taxon>Pinidae</taxon>
        <taxon>Conifers I</taxon>
        <taxon>Pinales</taxon>
        <taxon>Pinaceae</taxon>
        <taxon>Picea</taxon>
    </lineage>
</organism>